<evidence type="ECO:0000313" key="2">
    <source>
        <dbReference type="EMBL" id="EJT73068.1"/>
    </source>
</evidence>
<dbReference type="eggNOG" id="KOG0029">
    <property type="taxonomic scope" value="Eukaryota"/>
</dbReference>
<evidence type="ECO:0000313" key="3">
    <source>
        <dbReference type="EnsemblFungi" id="EJT73068"/>
    </source>
</evidence>
<dbReference type="PRINTS" id="PR00419">
    <property type="entry name" value="ADXRDTASE"/>
</dbReference>
<dbReference type="STRING" id="644352.J3P8T4"/>
<dbReference type="VEuPathDB" id="FungiDB:GGTG_09918"/>
<dbReference type="GO" id="GO:0050660">
    <property type="term" value="F:flavin adenine dinucleotide binding"/>
    <property type="evidence" value="ECO:0007669"/>
    <property type="project" value="TreeGrafter"/>
</dbReference>
<dbReference type="Pfam" id="PF01593">
    <property type="entry name" value="Amino_oxidase"/>
    <property type="match status" value="1"/>
</dbReference>
<dbReference type="GeneID" id="20350376"/>
<reference evidence="3" key="5">
    <citation type="submission" date="2018-04" db="UniProtKB">
        <authorList>
            <consortium name="EnsemblFungi"/>
        </authorList>
    </citation>
    <scope>IDENTIFICATION</scope>
    <source>
        <strain evidence="3">R3-111a-1</strain>
    </source>
</reference>
<dbReference type="EMBL" id="GL385399">
    <property type="protein sequence ID" value="EJT73068.1"/>
    <property type="molecule type" value="Genomic_DNA"/>
</dbReference>
<dbReference type="Proteomes" id="UP000006039">
    <property type="component" value="Unassembled WGS sequence"/>
</dbReference>
<sequence>MDAFSMSYTSASHRDLSRIYQDLKGVRSHSMFETAKSHLSKGNKMQDISAKYVTRNLGGSPHIGVVGAGLAGLRCADVLLKNGFRVTIIEGRNRVGGRVVQKKLPNGRLVDGGPNWIHGTEDNPIMDLARETDTKTGAWDTTSYAFDENGHLLPTAEGERYSTLMWEIIGDAFKFSNAHSAEIDASESLLDFFKREVEKRIPDSSADFEKQRYILLQMAELWGAFIGSPISRQSLKFFWLEECIEGENLFCAGTYQKILELVAKPALAEATIRYETIVSRVTTKDEASGTVKLSTSGGEVLEFDEVVFTAPLGWLKKHLDAFEPPLPTRLCNAVANISYGCLEKVYISFPRAFWLPTDAKARSVHGFCQWLSPGYANETNPARWTQEVVELASLPGDTAHPTLLFYTYGKESEHITSTLDSLSGSKQKQEDFIFKFFEPYFSRLPHYDCGSDDCRPASFLASSWLRDDLAGNGSYANFQVGLEKGDEDIRVMREGLPQRGLWLAGEHTAPFVALGTATGAYWSGENVAQRLAEAYGRE</sequence>
<dbReference type="Gene3D" id="3.90.660.10">
    <property type="match status" value="1"/>
</dbReference>
<reference evidence="2" key="2">
    <citation type="submission" date="2010-07" db="EMBL/GenBank/DDBJ databases">
        <authorList>
            <consortium name="The Broad Institute Genome Sequencing Platform"/>
            <consortium name="Broad Institute Genome Sequencing Center for Infectious Disease"/>
            <person name="Ma L.-J."/>
            <person name="Dead R."/>
            <person name="Young S."/>
            <person name="Zeng Q."/>
            <person name="Koehrsen M."/>
            <person name="Alvarado L."/>
            <person name="Berlin A."/>
            <person name="Chapman S.B."/>
            <person name="Chen Z."/>
            <person name="Freedman E."/>
            <person name="Gellesch M."/>
            <person name="Goldberg J."/>
            <person name="Griggs A."/>
            <person name="Gujja S."/>
            <person name="Heilman E.R."/>
            <person name="Heiman D."/>
            <person name="Hepburn T."/>
            <person name="Howarth C."/>
            <person name="Jen D."/>
            <person name="Larson L."/>
            <person name="Mehta T."/>
            <person name="Neiman D."/>
            <person name="Pearson M."/>
            <person name="Roberts A."/>
            <person name="Saif S."/>
            <person name="Shea T."/>
            <person name="Shenoy N."/>
            <person name="Sisk P."/>
            <person name="Stolte C."/>
            <person name="Sykes S."/>
            <person name="Walk T."/>
            <person name="White J."/>
            <person name="Yandava C."/>
            <person name="Haas B."/>
            <person name="Nusbaum C."/>
            <person name="Birren B."/>
        </authorList>
    </citation>
    <scope>NUCLEOTIDE SEQUENCE</scope>
    <source>
        <strain evidence="2">R3-111a-1</strain>
    </source>
</reference>
<dbReference type="RefSeq" id="XP_009226042.1">
    <property type="nucleotide sequence ID" value="XM_009227778.1"/>
</dbReference>
<dbReference type="FunCoup" id="J3P8T4">
    <property type="interactions" value="364"/>
</dbReference>
<gene>
    <name evidence="3" type="primary">20350376</name>
    <name evidence="2" type="ORF">GGTG_09918</name>
</gene>
<dbReference type="InterPro" id="IPR036188">
    <property type="entry name" value="FAD/NAD-bd_sf"/>
</dbReference>
<feature type="domain" description="Amine oxidase" evidence="1">
    <location>
        <begin position="70"/>
        <end position="531"/>
    </location>
</feature>
<evidence type="ECO:0000313" key="4">
    <source>
        <dbReference type="Proteomes" id="UP000006039"/>
    </source>
</evidence>
<dbReference type="GO" id="GO:0016491">
    <property type="term" value="F:oxidoreductase activity"/>
    <property type="evidence" value="ECO:0007669"/>
    <property type="project" value="InterPro"/>
</dbReference>
<organism evidence="2">
    <name type="scientific">Gaeumannomyces tritici (strain R3-111a-1)</name>
    <name type="common">Wheat and barley take-all root rot fungus</name>
    <name type="synonym">Gaeumannomyces graminis var. tritici</name>
    <dbReference type="NCBI Taxonomy" id="644352"/>
    <lineage>
        <taxon>Eukaryota</taxon>
        <taxon>Fungi</taxon>
        <taxon>Dikarya</taxon>
        <taxon>Ascomycota</taxon>
        <taxon>Pezizomycotina</taxon>
        <taxon>Sordariomycetes</taxon>
        <taxon>Sordariomycetidae</taxon>
        <taxon>Magnaporthales</taxon>
        <taxon>Magnaporthaceae</taxon>
        <taxon>Gaeumannomyces</taxon>
    </lineage>
</organism>
<dbReference type="PANTHER" id="PTHR10742:SF414">
    <property type="entry name" value="CONTAINING AMINE OXIDASE, PUTATIVE (AFU_ORTHOLOGUE AFUA_3G12150)-RELATED"/>
    <property type="match status" value="1"/>
</dbReference>
<reference evidence="3" key="4">
    <citation type="journal article" date="2015" name="G3 (Bethesda)">
        <title>Genome sequences of three phytopathogenic species of the Magnaporthaceae family of fungi.</title>
        <authorList>
            <person name="Okagaki L.H."/>
            <person name="Nunes C.C."/>
            <person name="Sailsbery J."/>
            <person name="Clay B."/>
            <person name="Brown D."/>
            <person name="John T."/>
            <person name="Oh Y."/>
            <person name="Young N."/>
            <person name="Fitzgerald M."/>
            <person name="Haas B.J."/>
            <person name="Zeng Q."/>
            <person name="Young S."/>
            <person name="Adiconis X."/>
            <person name="Fan L."/>
            <person name="Levin J.Z."/>
            <person name="Mitchell T.K."/>
            <person name="Okubara P.A."/>
            <person name="Farman M.L."/>
            <person name="Kohn L.M."/>
            <person name="Birren B."/>
            <person name="Ma L.-J."/>
            <person name="Dean R.A."/>
        </authorList>
    </citation>
    <scope>NUCLEOTIDE SEQUENCE</scope>
    <source>
        <strain evidence="3">R3-111a-1</strain>
    </source>
</reference>
<dbReference type="OrthoDB" id="5046242at2759"/>
<dbReference type="AlphaFoldDB" id="J3P8T4"/>
<dbReference type="PANTHER" id="PTHR10742">
    <property type="entry name" value="FLAVIN MONOAMINE OXIDASE"/>
    <property type="match status" value="1"/>
</dbReference>
<dbReference type="GO" id="GO:0003682">
    <property type="term" value="F:chromatin binding"/>
    <property type="evidence" value="ECO:0007669"/>
    <property type="project" value="TreeGrafter"/>
</dbReference>
<dbReference type="InterPro" id="IPR050281">
    <property type="entry name" value="Flavin_monoamine_oxidase"/>
</dbReference>
<reference evidence="4" key="1">
    <citation type="submission" date="2010-07" db="EMBL/GenBank/DDBJ databases">
        <title>The genome sequence of Gaeumannomyces graminis var. tritici strain R3-111a-1.</title>
        <authorList>
            <consortium name="The Broad Institute Genome Sequencing Platform"/>
            <person name="Ma L.-J."/>
            <person name="Dead R."/>
            <person name="Young S."/>
            <person name="Zeng Q."/>
            <person name="Koehrsen M."/>
            <person name="Alvarado L."/>
            <person name="Berlin A."/>
            <person name="Chapman S.B."/>
            <person name="Chen Z."/>
            <person name="Freedman E."/>
            <person name="Gellesch M."/>
            <person name="Goldberg J."/>
            <person name="Griggs A."/>
            <person name="Gujja S."/>
            <person name="Heilman E.R."/>
            <person name="Heiman D."/>
            <person name="Hepburn T."/>
            <person name="Howarth C."/>
            <person name="Jen D."/>
            <person name="Larson L."/>
            <person name="Mehta T."/>
            <person name="Neiman D."/>
            <person name="Pearson M."/>
            <person name="Roberts A."/>
            <person name="Saif S."/>
            <person name="Shea T."/>
            <person name="Shenoy N."/>
            <person name="Sisk P."/>
            <person name="Stolte C."/>
            <person name="Sykes S."/>
            <person name="Walk T."/>
            <person name="White J."/>
            <person name="Yandava C."/>
            <person name="Haas B."/>
            <person name="Nusbaum C."/>
            <person name="Birren B."/>
        </authorList>
    </citation>
    <scope>NUCLEOTIDE SEQUENCE [LARGE SCALE GENOMIC DNA]</scope>
    <source>
        <strain evidence="4">R3-111a-1</strain>
    </source>
</reference>
<dbReference type="EnsemblFungi" id="EJT73068">
    <property type="protein sequence ID" value="EJT73068"/>
    <property type="gene ID" value="GGTG_09918"/>
</dbReference>
<dbReference type="HOGENOM" id="CLU_004498_7_1_1"/>
<dbReference type="Gene3D" id="3.50.50.60">
    <property type="entry name" value="FAD/NAD(P)-binding domain"/>
    <property type="match status" value="1"/>
</dbReference>
<dbReference type="SUPFAM" id="SSF51905">
    <property type="entry name" value="FAD/NAD(P)-binding domain"/>
    <property type="match status" value="1"/>
</dbReference>
<name>J3P8T4_GAET3</name>
<dbReference type="SUPFAM" id="SSF54373">
    <property type="entry name" value="FAD-linked reductases, C-terminal domain"/>
    <property type="match status" value="1"/>
</dbReference>
<proteinExistence type="predicted"/>
<reference evidence="2" key="3">
    <citation type="submission" date="2010-09" db="EMBL/GenBank/DDBJ databases">
        <title>Annotation of Gaeumannomyces graminis var. tritici R3-111a-1.</title>
        <authorList>
            <consortium name="The Broad Institute Genome Sequencing Platform"/>
            <person name="Ma L.-J."/>
            <person name="Dead R."/>
            <person name="Young S.K."/>
            <person name="Zeng Q."/>
            <person name="Gargeya S."/>
            <person name="Fitzgerald M."/>
            <person name="Haas B."/>
            <person name="Abouelleil A."/>
            <person name="Alvarado L."/>
            <person name="Arachchi H.M."/>
            <person name="Berlin A."/>
            <person name="Brown A."/>
            <person name="Chapman S.B."/>
            <person name="Chen Z."/>
            <person name="Dunbar C."/>
            <person name="Freedman E."/>
            <person name="Gearin G."/>
            <person name="Gellesch M."/>
            <person name="Goldberg J."/>
            <person name="Griggs A."/>
            <person name="Gujja S."/>
            <person name="Heiman D."/>
            <person name="Howarth C."/>
            <person name="Larson L."/>
            <person name="Lui A."/>
            <person name="MacDonald P.J.P."/>
            <person name="Mehta T."/>
            <person name="Montmayeur A."/>
            <person name="Murphy C."/>
            <person name="Neiman D."/>
            <person name="Pearson M."/>
            <person name="Priest M."/>
            <person name="Roberts A."/>
            <person name="Saif S."/>
            <person name="Shea T."/>
            <person name="Shenoy N."/>
            <person name="Sisk P."/>
            <person name="Stolte C."/>
            <person name="Sykes S."/>
            <person name="Yandava C."/>
            <person name="Wortman J."/>
            <person name="Nusbaum C."/>
            <person name="Birren B."/>
        </authorList>
    </citation>
    <scope>NUCLEOTIDE SEQUENCE</scope>
    <source>
        <strain evidence="2">R3-111a-1</strain>
    </source>
</reference>
<accession>J3P8T4</accession>
<evidence type="ECO:0000259" key="1">
    <source>
        <dbReference type="Pfam" id="PF01593"/>
    </source>
</evidence>
<dbReference type="GO" id="GO:0006338">
    <property type="term" value="P:chromatin remodeling"/>
    <property type="evidence" value="ECO:0007669"/>
    <property type="project" value="TreeGrafter"/>
</dbReference>
<protein>
    <submittedName>
        <fullName evidence="2">Amine oxidase</fullName>
    </submittedName>
</protein>
<keyword evidence="4" id="KW-1185">Reference proteome</keyword>
<dbReference type="InterPro" id="IPR002937">
    <property type="entry name" value="Amino_oxidase"/>
</dbReference>